<keyword evidence="2" id="KW-1185">Reference proteome</keyword>
<accession>A0A6A4H679</accession>
<evidence type="ECO:0008006" key="3">
    <source>
        <dbReference type="Google" id="ProtNLM"/>
    </source>
</evidence>
<proteinExistence type="predicted"/>
<dbReference type="AlphaFoldDB" id="A0A6A4H679"/>
<evidence type="ECO:0000313" key="2">
    <source>
        <dbReference type="Proteomes" id="UP000799118"/>
    </source>
</evidence>
<feature type="non-terminal residue" evidence="1">
    <location>
        <position position="62"/>
    </location>
</feature>
<reference evidence="1" key="1">
    <citation type="journal article" date="2019" name="Environ. Microbiol.">
        <title>Fungal ecological strategies reflected in gene transcription - a case study of two litter decomposers.</title>
        <authorList>
            <person name="Barbi F."/>
            <person name="Kohler A."/>
            <person name="Barry K."/>
            <person name="Baskaran P."/>
            <person name="Daum C."/>
            <person name="Fauchery L."/>
            <person name="Ihrmark K."/>
            <person name="Kuo A."/>
            <person name="LaButti K."/>
            <person name="Lipzen A."/>
            <person name="Morin E."/>
            <person name="Grigoriev I.V."/>
            <person name="Henrissat B."/>
            <person name="Lindahl B."/>
            <person name="Martin F."/>
        </authorList>
    </citation>
    <scope>NUCLEOTIDE SEQUENCE</scope>
    <source>
        <strain evidence="1">JB14</strain>
    </source>
</reference>
<protein>
    <recommendedName>
        <fullName evidence="3">HAT C-terminal dimerisation domain-containing protein</fullName>
    </recommendedName>
</protein>
<feature type="non-terminal residue" evidence="1">
    <location>
        <position position="1"/>
    </location>
</feature>
<name>A0A6A4H679_9AGAR</name>
<sequence length="62" mass="7105">FPVILKIVLAHLTIKAVLVERVFSKSHHICIDLWSSLKSETIWQALLSKVWIHAGLFEVNEP</sequence>
<evidence type="ECO:0000313" key="1">
    <source>
        <dbReference type="EMBL" id="KAE9393296.1"/>
    </source>
</evidence>
<dbReference type="EMBL" id="ML769575">
    <property type="protein sequence ID" value="KAE9393296.1"/>
    <property type="molecule type" value="Genomic_DNA"/>
</dbReference>
<organism evidence="1 2">
    <name type="scientific">Gymnopus androsaceus JB14</name>
    <dbReference type="NCBI Taxonomy" id="1447944"/>
    <lineage>
        <taxon>Eukaryota</taxon>
        <taxon>Fungi</taxon>
        <taxon>Dikarya</taxon>
        <taxon>Basidiomycota</taxon>
        <taxon>Agaricomycotina</taxon>
        <taxon>Agaricomycetes</taxon>
        <taxon>Agaricomycetidae</taxon>
        <taxon>Agaricales</taxon>
        <taxon>Marasmiineae</taxon>
        <taxon>Omphalotaceae</taxon>
        <taxon>Gymnopus</taxon>
    </lineage>
</organism>
<dbReference type="OrthoDB" id="3264316at2759"/>
<dbReference type="Proteomes" id="UP000799118">
    <property type="component" value="Unassembled WGS sequence"/>
</dbReference>
<gene>
    <name evidence="1" type="ORF">BT96DRAFT_742474</name>
</gene>